<dbReference type="GO" id="GO:0008941">
    <property type="term" value="F:nitric oxide dioxygenase NAD(P)H activity"/>
    <property type="evidence" value="ECO:0007669"/>
    <property type="project" value="UniProtKB-EC"/>
</dbReference>
<dbReference type="CDD" id="cd19753">
    <property type="entry name" value="Mb-like_oxidoreductase"/>
    <property type="match status" value="1"/>
</dbReference>
<dbReference type="PRINTS" id="PR00410">
    <property type="entry name" value="PHEHYDRXLASE"/>
</dbReference>
<evidence type="ECO:0000259" key="11">
    <source>
        <dbReference type="PROSITE" id="PS01033"/>
    </source>
</evidence>
<evidence type="ECO:0000313" key="13">
    <source>
        <dbReference type="EMBL" id="AXI81440.1"/>
    </source>
</evidence>
<keyword evidence="5" id="KW-0479">Metal-binding</keyword>
<comment type="cofactor">
    <cofactor evidence="1">
        <name>heme b</name>
        <dbReference type="ChEBI" id="CHEBI:60344"/>
    </cofactor>
</comment>
<dbReference type="EMBL" id="CP031264">
    <property type="protein sequence ID" value="AXI81440.1"/>
    <property type="molecule type" value="Genomic_DNA"/>
</dbReference>
<dbReference type="PROSITE" id="PS51384">
    <property type="entry name" value="FAD_FR"/>
    <property type="match status" value="1"/>
</dbReference>
<evidence type="ECO:0000256" key="6">
    <source>
        <dbReference type="ARBA" id="ARBA00022857"/>
    </source>
</evidence>
<keyword evidence="5" id="KW-0001">2Fe-2S</keyword>
<dbReference type="SUPFAM" id="SSF63380">
    <property type="entry name" value="Riboflavin synthase domain-like"/>
    <property type="match status" value="1"/>
</dbReference>
<dbReference type="InterPro" id="IPR012292">
    <property type="entry name" value="Globin/Proto"/>
</dbReference>
<evidence type="ECO:0000256" key="10">
    <source>
        <dbReference type="ARBA" id="ARBA00049433"/>
    </source>
</evidence>
<evidence type="ECO:0000256" key="1">
    <source>
        <dbReference type="ARBA" id="ARBA00001970"/>
    </source>
</evidence>
<dbReference type="InterPro" id="IPR001709">
    <property type="entry name" value="Flavoprot_Pyr_Nucl_cyt_Rdtase"/>
</dbReference>
<dbReference type="InterPro" id="IPR039261">
    <property type="entry name" value="FNR_nucleotide-bd"/>
</dbReference>
<dbReference type="OrthoDB" id="3213438at2"/>
<dbReference type="InterPro" id="IPR009050">
    <property type="entry name" value="Globin-like_sf"/>
</dbReference>
<dbReference type="InterPro" id="IPR050415">
    <property type="entry name" value="MRET"/>
</dbReference>
<evidence type="ECO:0000256" key="3">
    <source>
        <dbReference type="ARBA" id="ARBA00006401"/>
    </source>
</evidence>
<dbReference type="SUPFAM" id="SSF52343">
    <property type="entry name" value="Ferredoxin reductase-like, C-terminal NADP-linked domain"/>
    <property type="match status" value="1"/>
</dbReference>
<reference evidence="14" key="1">
    <citation type="submission" date="2018-07" db="EMBL/GenBank/DDBJ databases">
        <title>Streptacidiphilus bronchialis DSM 106435 chromosome.</title>
        <authorList>
            <person name="Batra D."/>
            <person name="Gulvik C.A."/>
        </authorList>
    </citation>
    <scope>NUCLEOTIDE SEQUENCE [LARGE SCALE GENOMIC DNA]</scope>
    <source>
        <strain evidence="14">DSM 106435</strain>
    </source>
</reference>
<evidence type="ECO:0000256" key="4">
    <source>
        <dbReference type="ARBA" id="ARBA00012229"/>
    </source>
</evidence>
<evidence type="ECO:0000259" key="12">
    <source>
        <dbReference type="PROSITE" id="PS51384"/>
    </source>
</evidence>
<keyword evidence="7" id="KW-0411">Iron-sulfur</keyword>
<dbReference type="GO" id="GO:0051537">
    <property type="term" value="F:2 iron, 2 sulfur cluster binding"/>
    <property type="evidence" value="ECO:0007669"/>
    <property type="project" value="UniProtKB-KW"/>
</dbReference>
<dbReference type="KEGG" id="stri:C7M71_015765"/>
<dbReference type="CDD" id="cd06187">
    <property type="entry name" value="O2ase_reductase_like"/>
    <property type="match status" value="1"/>
</dbReference>
<evidence type="ECO:0000313" key="14">
    <source>
        <dbReference type="Proteomes" id="UP000249340"/>
    </source>
</evidence>
<dbReference type="Gene3D" id="3.40.50.80">
    <property type="entry name" value="Nucleotide-binding domain of ferredoxin-NADP reductase (FNR) module"/>
    <property type="match status" value="1"/>
</dbReference>
<keyword evidence="8" id="KW-0520">NAD</keyword>
<evidence type="ECO:0000256" key="8">
    <source>
        <dbReference type="ARBA" id="ARBA00023027"/>
    </source>
</evidence>
<dbReference type="InterPro" id="IPR017938">
    <property type="entry name" value="Riboflavin_synthase-like_b-brl"/>
</dbReference>
<dbReference type="Pfam" id="PF00042">
    <property type="entry name" value="Globin"/>
    <property type="match status" value="1"/>
</dbReference>
<dbReference type="GO" id="GO:0020037">
    <property type="term" value="F:heme binding"/>
    <property type="evidence" value="ECO:0007669"/>
    <property type="project" value="InterPro"/>
</dbReference>
<dbReference type="InterPro" id="IPR017927">
    <property type="entry name" value="FAD-bd_FR_type"/>
</dbReference>
<gene>
    <name evidence="13" type="ORF">C7M71_015765</name>
</gene>
<dbReference type="Gene3D" id="1.10.490.10">
    <property type="entry name" value="Globins"/>
    <property type="match status" value="1"/>
</dbReference>
<dbReference type="Gene3D" id="2.40.30.10">
    <property type="entry name" value="Translation factors"/>
    <property type="match status" value="1"/>
</dbReference>
<dbReference type="AlphaFoldDB" id="A0A345T635"/>
<dbReference type="Pfam" id="PF00970">
    <property type="entry name" value="FAD_binding_6"/>
    <property type="match status" value="1"/>
</dbReference>
<comment type="similarity">
    <text evidence="3">In the C-terminal section; belongs to the flavoprotein pyridine nucleotide cytochrome reductase family.</text>
</comment>
<evidence type="ECO:0000256" key="5">
    <source>
        <dbReference type="ARBA" id="ARBA00022714"/>
    </source>
</evidence>
<keyword evidence="5" id="KW-0408">Iron</keyword>
<dbReference type="PROSITE" id="PS01033">
    <property type="entry name" value="GLOBIN"/>
    <property type="match status" value="1"/>
</dbReference>
<feature type="domain" description="FAD-binding FR-type" evidence="12">
    <location>
        <begin position="266"/>
        <end position="366"/>
    </location>
</feature>
<evidence type="ECO:0000256" key="7">
    <source>
        <dbReference type="ARBA" id="ARBA00023014"/>
    </source>
</evidence>
<organism evidence="13 14">
    <name type="scientific">Peterkaempfera bronchialis</name>
    <dbReference type="NCBI Taxonomy" id="2126346"/>
    <lineage>
        <taxon>Bacteria</taxon>
        <taxon>Bacillati</taxon>
        <taxon>Actinomycetota</taxon>
        <taxon>Actinomycetes</taxon>
        <taxon>Kitasatosporales</taxon>
        <taxon>Streptomycetaceae</taxon>
        <taxon>Peterkaempfera</taxon>
    </lineage>
</organism>
<evidence type="ECO:0000256" key="9">
    <source>
        <dbReference type="ARBA" id="ARBA00048649"/>
    </source>
</evidence>
<dbReference type="RefSeq" id="WP_111493579.1">
    <property type="nucleotide sequence ID" value="NZ_CP031264.1"/>
</dbReference>
<dbReference type="PANTHER" id="PTHR47354">
    <property type="entry name" value="NADH OXIDOREDUCTASE HCR"/>
    <property type="match status" value="1"/>
</dbReference>
<comment type="catalytic activity">
    <reaction evidence="9">
        <text>2 nitric oxide + NADH + 2 O2 = 2 nitrate + NAD(+) + H(+)</text>
        <dbReference type="Rhea" id="RHEA:19469"/>
        <dbReference type="ChEBI" id="CHEBI:15378"/>
        <dbReference type="ChEBI" id="CHEBI:15379"/>
        <dbReference type="ChEBI" id="CHEBI:16480"/>
        <dbReference type="ChEBI" id="CHEBI:17632"/>
        <dbReference type="ChEBI" id="CHEBI:57540"/>
        <dbReference type="ChEBI" id="CHEBI:57945"/>
        <dbReference type="EC" id="1.14.12.17"/>
    </reaction>
</comment>
<sequence>MSAPPARESVTVVEVLPTLAAPPAPPVPSPPPPAPIALPAVPPAEAASAPALAAPVLVYPRRPDRPPIEPMITHAPHLNWAGPGDHWSRAWGTPGLAATESATALMPALRTASVPMQSPGGFLADPPTPRDLDLVRSSLATLEPVAERATAHFYALLFLHHPELRSLFPAAMDVQRDRLFRALLAAARRADDPAALTRQLHPLGRSHRRYGVAAAHYPPFGECLLAALSRYCGHRWDAETETAWRRVYGLISRTMAEGAEEVAATPSWWHGEIVGHEQRTREIAVVTVRPDQPYPYLAGQYTAVETPWWPRVWRHYSLACAPRSDGLLTFHVKAVPAGWVSNALVRRARPGDVLRLGPPEGSMVVDHQSDGSLLCLGGGTGIAPIRALVEEVAERGAGDREVKVFYGARRNEELYELQAMLRLSQRHPWLSVHPVISDQRTLGLAGTLPDVVQRYGPWDGHHAYLSGPPAMVRRSVDALLRSGVPGEHIRHDLGGSLAAG</sequence>
<comment type="catalytic activity">
    <reaction evidence="10">
        <text>2 nitric oxide + NADPH + 2 O2 = 2 nitrate + NADP(+) + H(+)</text>
        <dbReference type="Rhea" id="RHEA:19465"/>
        <dbReference type="ChEBI" id="CHEBI:15378"/>
        <dbReference type="ChEBI" id="CHEBI:15379"/>
        <dbReference type="ChEBI" id="CHEBI:16480"/>
        <dbReference type="ChEBI" id="CHEBI:17632"/>
        <dbReference type="ChEBI" id="CHEBI:57783"/>
        <dbReference type="ChEBI" id="CHEBI:58349"/>
        <dbReference type="EC" id="1.14.12.17"/>
    </reaction>
</comment>
<accession>A0A345T635</accession>
<evidence type="ECO:0000256" key="2">
    <source>
        <dbReference type="ARBA" id="ARBA00001974"/>
    </source>
</evidence>
<protein>
    <recommendedName>
        <fullName evidence="4">nitric oxide dioxygenase</fullName>
        <ecNumber evidence="4">1.14.12.17</ecNumber>
    </recommendedName>
</protein>
<dbReference type="InterPro" id="IPR000971">
    <property type="entry name" value="Globin"/>
</dbReference>
<feature type="domain" description="Globin" evidence="11">
    <location>
        <begin position="126"/>
        <end position="260"/>
    </location>
</feature>
<dbReference type="Proteomes" id="UP000249340">
    <property type="component" value="Chromosome"/>
</dbReference>
<dbReference type="Pfam" id="PF00175">
    <property type="entry name" value="NAD_binding_1"/>
    <property type="match status" value="1"/>
</dbReference>
<dbReference type="PANTHER" id="PTHR47354:SF5">
    <property type="entry name" value="PROTEIN RFBI"/>
    <property type="match status" value="1"/>
</dbReference>
<proteinExistence type="inferred from homology"/>
<dbReference type="EC" id="1.14.12.17" evidence="4"/>
<dbReference type="PRINTS" id="PR00371">
    <property type="entry name" value="FPNCR"/>
</dbReference>
<dbReference type="InterPro" id="IPR008333">
    <property type="entry name" value="Cbr1-like_FAD-bd_dom"/>
</dbReference>
<dbReference type="InterPro" id="IPR001433">
    <property type="entry name" value="OxRdtase_FAD/NAD-bd"/>
</dbReference>
<dbReference type="GO" id="GO:0019825">
    <property type="term" value="F:oxygen binding"/>
    <property type="evidence" value="ECO:0007669"/>
    <property type="project" value="InterPro"/>
</dbReference>
<keyword evidence="6" id="KW-0521">NADP</keyword>
<dbReference type="SUPFAM" id="SSF46458">
    <property type="entry name" value="Globin-like"/>
    <property type="match status" value="1"/>
</dbReference>
<name>A0A345T635_9ACTN</name>
<comment type="cofactor">
    <cofactor evidence="2">
        <name>FAD</name>
        <dbReference type="ChEBI" id="CHEBI:57692"/>
    </cofactor>
</comment>
<keyword evidence="14" id="KW-1185">Reference proteome</keyword>